<dbReference type="EMBL" id="JACQWF010000225">
    <property type="protein sequence ID" value="MBI4595704.1"/>
    <property type="molecule type" value="Genomic_DNA"/>
</dbReference>
<feature type="transmembrane region" description="Helical" evidence="10">
    <location>
        <begin position="140"/>
        <end position="159"/>
    </location>
</feature>
<name>A0A933GMZ5_UNCTE</name>
<feature type="transmembrane region" description="Helical" evidence="10">
    <location>
        <begin position="62"/>
        <end position="83"/>
    </location>
</feature>
<evidence type="ECO:0000256" key="8">
    <source>
        <dbReference type="ARBA" id="ARBA00023136"/>
    </source>
</evidence>
<keyword evidence="8 10" id="KW-0472">Membrane</keyword>
<dbReference type="PANTHER" id="PTHR11795:SF371">
    <property type="entry name" value="HIGH-AFFINITY BRANCHED-CHAIN AMINO ACID TRANSPORT SYSTEM PERMEASE PROTEIN LIVH"/>
    <property type="match status" value="1"/>
</dbReference>
<dbReference type="GO" id="GO:0042941">
    <property type="term" value="P:D-alanine transmembrane transport"/>
    <property type="evidence" value="ECO:0007669"/>
    <property type="project" value="TreeGrafter"/>
</dbReference>
<keyword evidence="6" id="KW-0029">Amino-acid transport</keyword>
<feature type="transmembrane region" description="Helical" evidence="10">
    <location>
        <begin position="265"/>
        <end position="283"/>
    </location>
</feature>
<keyword evidence="5 10" id="KW-0812">Transmembrane</keyword>
<gene>
    <name evidence="11" type="ORF">HY730_04910</name>
</gene>
<dbReference type="InterPro" id="IPR001851">
    <property type="entry name" value="ABC_transp_permease"/>
</dbReference>
<dbReference type="GO" id="GO:0015188">
    <property type="term" value="F:L-isoleucine transmembrane transporter activity"/>
    <property type="evidence" value="ECO:0007669"/>
    <property type="project" value="TreeGrafter"/>
</dbReference>
<reference evidence="11" key="1">
    <citation type="submission" date="2020-07" db="EMBL/GenBank/DDBJ databases">
        <title>Huge and variable diversity of episymbiotic CPR bacteria and DPANN archaea in groundwater ecosystems.</title>
        <authorList>
            <person name="He C.Y."/>
            <person name="Keren R."/>
            <person name="Whittaker M."/>
            <person name="Farag I.F."/>
            <person name="Doudna J."/>
            <person name="Cate J.H.D."/>
            <person name="Banfield J.F."/>
        </authorList>
    </citation>
    <scope>NUCLEOTIDE SEQUENCE</scope>
    <source>
        <strain evidence="11">NC_groundwater_1482_Ag_S-0.65um_47_24</strain>
    </source>
</reference>
<evidence type="ECO:0000256" key="3">
    <source>
        <dbReference type="ARBA" id="ARBA00022475"/>
    </source>
</evidence>
<dbReference type="GO" id="GO:0015808">
    <property type="term" value="P:L-alanine transport"/>
    <property type="evidence" value="ECO:0007669"/>
    <property type="project" value="TreeGrafter"/>
</dbReference>
<evidence type="ECO:0000256" key="2">
    <source>
        <dbReference type="ARBA" id="ARBA00022448"/>
    </source>
</evidence>
<accession>A0A933GMZ5</accession>
<evidence type="ECO:0000256" key="1">
    <source>
        <dbReference type="ARBA" id="ARBA00004651"/>
    </source>
</evidence>
<keyword evidence="4" id="KW-0997">Cell inner membrane</keyword>
<evidence type="ECO:0000313" key="11">
    <source>
        <dbReference type="EMBL" id="MBI4595704.1"/>
    </source>
</evidence>
<feature type="transmembrane region" description="Helical" evidence="10">
    <location>
        <begin position="12"/>
        <end position="30"/>
    </location>
</feature>
<evidence type="ECO:0000256" key="6">
    <source>
        <dbReference type="ARBA" id="ARBA00022970"/>
    </source>
</evidence>
<dbReference type="PANTHER" id="PTHR11795">
    <property type="entry name" value="BRANCHED-CHAIN AMINO ACID TRANSPORT SYSTEM PERMEASE PROTEIN LIVH"/>
    <property type="match status" value="1"/>
</dbReference>
<evidence type="ECO:0000313" key="12">
    <source>
        <dbReference type="Proteomes" id="UP000772181"/>
    </source>
</evidence>
<dbReference type="GO" id="GO:0005304">
    <property type="term" value="F:L-valine transmembrane transporter activity"/>
    <property type="evidence" value="ECO:0007669"/>
    <property type="project" value="TreeGrafter"/>
</dbReference>
<dbReference type="CDD" id="cd06582">
    <property type="entry name" value="TM_PBP1_LivH_like"/>
    <property type="match status" value="1"/>
</dbReference>
<feature type="transmembrane region" description="Helical" evidence="10">
    <location>
        <begin position="37"/>
        <end position="56"/>
    </location>
</feature>
<keyword evidence="7 10" id="KW-1133">Transmembrane helix</keyword>
<evidence type="ECO:0000256" key="10">
    <source>
        <dbReference type="SAM" id="Phobius"/>
    </source>
</evidence>
<dbReference type="Proteomes" id="UP000772181">
    <property type="component" value="Unassembled WGS sequence"/>
</dbReference>
<proteinExistence type="inferred from homology"/>
<feature type="transmembrane region" description="Helical" evidence="10">
    <location>
        <begin position="95"/>
        <end position="120"/>
    </location>
</feature>
<protein>
    <submittedName>
        <fullName evidence="11">Branched-chain amino acid ABC transporter permease</fullName>
    </submittedName>
</protein>
<dbReference type="InterPro" id="IPR052157">
    <property type="entry name" value="BCAA_transport_permease"/>
</dbReference>
<sequence length="289" mass="31629">MEDFIQNFLNGLLFGSSYALFGIGFTLIFGVMKRFNIAYGSTIMAGTYMGLTVLLIKGPFLLALIACILLAAAVGIMVERVCFRSLRNPSPMAPVMATIGMLIFLEEVLVRITKGTTYMFPSPFGYETFNLGPYYFRPDYVTMLLMGAVSTLLLYWLIYKTRFGMAMRSLAENPVAATLLGVNMNRVSMVIFALTSALGGAIGFMISISTNQITPTFGLIATIKGFVVMILGGIGSVPGAIIGGLLLGVVEFQVLWYLGVDYRDMLAYSLLFVFLVFRPWGLMGSPEKL</sequence>
<dbReference type="GO" id="GO:0015192">
    <property type="term" value="F:L-phenylalanine transmembrane transporter activity"/>
    <property type="evidence" value="ECO:0007669"/>
    <property type="project" value="TreeGrafter"/>
</dbReference>
<evidence type="ECO:0000256" key="4">
    <source>
        <dbReference type="ARBA" id="ARBA00022519"/>
    </source>
</evidence>
<dbReference type="GO" id="GO:1903806">
    <property type="term" value="P:L-isoleucine import across plasma membrane"/>
    <property type="evidence" value="ECO:0007669"/>
    <property type="project" value="TreeGrafter"/>
</dbReference>
<evidence type="ECO:0000256" key="7">
    <source>
        <dbReference type="ARBA" id="ARBA00022989"/>
    </source>
</evidence>
<dbReference type="GO" id="GO:0005886">
    <property type="term" value="C:plasma membrane"/>
    <property type="evidence" value="ECO:0007669"/>
    <property type="project" value="UniProtKB-SubCell"/>
</dbReference>
<evidence type="ECO:0000256" key="5">
    <source>
        <dbReference type="ARBA" id="ARBA00022692"/>
    </source>
</evidence>
<comment type="caution">
    <text evidence="11">The sequence shown here is derived from an EMBL/GenBank/DDBJ whole genome shotgun (WGS) entry which is preliminary data.</text>
</comment>
<comment type="subcellular location">
    <subcellularLocation>
        <location evidence="1">Cell membrane</location>
        <topology evidence="1">Multi-pass membrane protein</topology>
    </subcellularLocation>
</comment>
<dbReference type="GO" id="GO:0015190">
    <property type="term" value="F:L-leucine transmembrane transporter activity"/>
    <property type="evidence" value="ECO:0007669"/>
    <property type="project" value="TreeGrafter"/>
</dbReference>
<dbReference type="AlphaFoldDB" id="A0A933GMZ5"/>
<feature type="transmembrane region" description="Helical" evidence="10">
    <location>
        <begin position="189"/>
        <end position="210"/>
    </location>
</feature>
<keyword evidence="2" id="KW-0813">Transport</keyword>
<organism evidence="11 12">
    <name type="scientific">Tectimicrobiota bacterium</name>
    <dbReference type="NCBI Taxonomy" id="2528274"/>
    <lineage>
        <taxon>Bacteria</taxon>
        <taxon>Pseudomonadati</taxon>
        <taxon>Nitrospinota/Tectimicrobiota group</taxon>
        <taxon>Candidatus Tectimicrobiota</taxon>
    </lineage>
</organism>
<comment type="similarity">
    <text evidence="9">Belongs to the binding-protein-dependent transport system permease family. LivHM subfamily.</text>
</comment>
<keyword evidence="3" id="KW-1003">Cell membrane</keyword>
<evidence type="ECO:0000256" key="9">
    <source>
        <dbReference type="ARBA" id="ARBA00037998"/>
    </source>
</evidence>
<dbReference type="Pfam" id="PF02653">
    <property type="entry name" value="BPD_transp_2"/>
    <property type="match status" value="1"/>
</dbReference>